<keyword evidence="2" id="KW-1185">Reference proteome</keyword>
<organism evidence="1 2">
    <name type="scientific">Streptomyces katsurahamanus</name>
    <dbReference type="NCBI Taxonomy" id="2577098"/>
    <lineage>
        <taxon>Bacteria</taxon>
        <taxon>Bacillati</taxon>
        <taxon>Actinomycetota</taxon>
        <taxon>Actinomycetes</taxon>
        <taxon>Kitasatosporales</taxon>
        <taxon>Streptomycetaceae</taxon>
        <taxon>Streptomyces</taxon>
    </lineage>
</organism>
<accession>A0ABW9NZM2</accession>
<sequence>MVPSLLPTIRRITTDEQFDKLLAHNLPELTRDVLIALRDRMDPADVRRLVTDTWRPEGEDAIDVRDWARVARHAVSQAATDDDAVLGALGRSFVAWRLFLHPKQQRLAVGDFKGSAKVTGGPESGKTVVALHRVRHLVE</sequence>
<comment type="caution">
    <text evidence="1">The sequence shown here is derived from an EMBL/GenBank/DDBJ whole genome shotgun (WGS) entry which is preliminary data.</text>
</comment>
<dbReference type="Proteomes" id="UP000460558">
    <property type="component" value="Unassembled WGS sequence"/>
</dbReference>
<reference evidence="1 2" key="1">
    <citation type="submission" date="2019-06" db="EMBL/GenBank/DDBJ databases">
        <title>Comparative genomics and metabolomics analyses of clavulanic acid producing Streptomyces species provides insight into specialized metabolism and evolution of beta-lactam biosynthetic gene clusters.</title>
        <authorList>
            <person name="Moore M.A."/>
            <person name="Cruz-Morales P."/>
            <person name="Barona Gomez F."/>
            <person name="Kapil T."/>
        </authorList>
    </citation>
    <scope>NUCLEOTIDE SEQUENCE [LARGE SCALE GENOMIC DNA]</scope>
    <source>
        <strain evidence="1 2">T-272</strain>
    </source>
</reference>
<evidence type="ECO:0000313" key="2">
    <source>
        <dbReference type="Proteomes" id="UP000460558"/>
    </source>
</evidence>
<evidence type="ECO:0000313" key="1">
    <source>
        <dbReference type="EMBL" id="MQS38591.1"/>
    </source>
</evidence>
<protein>
    <submittedName>
        <fullName evidence="1">Uncharacterized protein</fullName>
    </submittedName>
</protein>
<dbReference type="RefSeq" id="WP_153485877.1">
    <property type="nucleotide sequence ID" value="NZ_VDEQ01000268.1"/>
</dbReference>
<name>A0ABW9NZM2_9ACTN</name>
<gene>
    <name evidence="1" type="ORF">FFZ77_24280</name>
</gene>
<proteinExistence type="predicted"/>
<dbReference type="EMBL" id="VDEQ01000268">
    <property type="protein sequence ID" value="MQS38591.1"/>
    <property type="molecule type" value="Genomic_DNA"/>
</dbReference>